<dbReference type="EMBL" id="LRGB01015401">
    <property type="protein sequence ID" value="KZR98901.1"/>
    <property type="molecule type" value="Genomic_DNA"/>
</dbReference>
<accession>A0A164GFJ5</accession>
<evidence type="ECO:0000256" key="1">
    <source>
        <dbReference type="SAM" id="Phobius"/>
    </source>
</evidence>
<organism evidence="2 3">
    <name type="scientific">Daphnia magna</name>
    <dbReference type="NCBI Taxonomy" id="35525"/>
    <lineage>
        <taxon>Eukaryota</taxon>
        <taxon>Metazoa</taxon>
        <taxon>Ecdysozoa</taxon>
        <taxon>Arthropoda</taxon>
        <taxon>Crustacea</taxon>
        <taxon>Branchiopoda</taxon>
        <taxon>Diplostraca</taxon>
        <taxon>Cladocera</taxon>
        <taxon>Anomopoda</taxon>
        <taxon>Daphniidae</taxon>
        <taxon>Daphnia</taxon>
    </lineage>
</organism>
<dbReference type="AlphaFoldDB" id="A0A164GFJ5"/>
<dbReference type="Proteomes" id="UP000076858">
    <property type="component" value="Unassembled WGS sequence"/>
</dbReference>
<sequence>MFLIGHGDGGERNASIGFFFLFPLGLSIQVFVSPTFFLFYLFSSDGFITVRPSRQ</sequence>
<comment type="caution">
    <text evidence="2">The sequence shown here is derived from an EMBL/GenBank/DDBJ whole genome shotgun (WGS) entry which is preliminary data.</text>
</comment>
<proteinExistence type="predicted"/>
<evidence type="ECO:0000313" key="3">
    <source>
        <dbReference type="Proteomes" id="UP000076858"/>
    </source>
</evidence>
<feature type="transmembrane region" description="Helical" evidence="1">
    <location>
        <begin position="20"/>
        <end position="42"/>
    </location>
</feature>
<keyword evidence="1" id="KW-0812">Transmembrane</keyword>
<keyword evidence="3" id="KW-1185">Reference proteome</keyword>
<keyword evidence="1" id="KW-1133">Transmembrane helix</keyword>
<name>A0A164GFJ5_9CRUS</name>
<protein>
    <submittedName>
        <fullName evidence="2">Uncharacterized protein</fullName>
    </submittedName>
</protein>
<gene>
    <name evidence="2" type="ORF">APZ42_005465</name>
</gene>
<evidence type="ECO:0000313" key="2">
    <source>
        <dbReference type="EMBL" id="KZR98901.1"/>
    </source>
</evidence>
<reference evidence="2 3" key="1">
    <citation type="submission" date="2016-03" db="EMBL/GenBank/DDBJ databases">
        <title>EvidentialGene: Evidence-directed Construction of Genes on Genomes.</title>
        <authorList>
            <person name="Gilbert D.G."/>
            <person name="Choi J.-H."/>
            <person name="Mockaitis K."/>
            <person name="Colbourne J."/>
            <person name="Pfrender M."/>
        </authorList>
    </citation>
    <scope>NUCLEOTIDE SEQUENCE [LARGE SCALE GENOMIC DNA]</scope>
    <source>
        <strain evidence="2 3">Xinb3</strain>
        <tissue evidence="2">Complete organism</tissue>
    </source>
</reference>
<keyword evidence="1" id="KW-0472">Membrane</keyword>